<feature type="chain" id="PRO_5031527819" description="Gingipain propeptide domain-containing protein" evidence="1">
    <location>
        <begin position="18"/>
        <end position="114"/>
    </location>
</feature>
<dbReference type="AlphaFoldDB" id="A0A7V0XEZ6"/>
<sequence>MRLTVTLLLAAAAVAGAARFEKSFTFRASDFALAEQDGYALVTGDGMDVTSTPGAPQLPTLPLALGLPGPADVRSVRIEASGWRELAVEMPFPAQRQVPRATLDAVTGSAGAAA</sequence>
<reference evidence="2" key="1">
    <citation type="journal article" date="2020" name="mSystems">
        <title>Genome- and Community-Level Interaction Insights into Carbon Utilization and Element Cycling Functions of Hydrothermarchaeota in Hydrothermal Sediment.</title>
        <authorList>
            <person name="Zhou Z."/>
            <person name="Liu Y."/>
            <person name="Xu W."/>
            <person name="Pan J."/>
            <person name="Luo Z.H."/>
            <person name="Li M."/>
        </authorList>
    </citation>
    <scope>NUCLEOTIDE SEQUENCE [LARGE SCALE GENOMIC DNA]</scope>
    <source>
        <strain evidence="2">SpSt-1182</strain>
    </source>
</reference>
<evidence type="ECO:0008006" key="3">
    <source>
        <dbReference type="Google" id="ProtNLM"/>
    </source>
</evidence>
<dbReference type="InterPro" id="IPR038490">
    <property type="entry name" value="Gingipain_propep_sf"/>
</dbReference>
<protein>
    <recommendedName>
        <fullName evidence="3">Gingipain propeptide domain-containing protein</fullName>
    </recommendedName>
</protein>
<evidence type="ECO:0000256" key="1">
    <source>
        <dbReference type="SAM" id="SignalP"/>
    </source>
</evidence>
<keyword evidence="1" id="KW-0732">Signal</keyword>
<accession>A0A7V0XEZ6</accession>
<name>A0A7V0XEZ6_UNCW3</name>
<comment type="caution">
    <text evidence="2">The sequence shown here is derived from an EMBL/GenBank/DDBJ whole genome shotgun (WGS) entry which is preliminary data.</text>
</comment>
<dbReference type="Proteomes" id="UP000885672">
    <property type="component" value="Unassembled WGS sequence"/>
</dbReference>
<proteinExistence type="predicted"/>
<feature type="non-terminal residue" evidence="2">
    <location>
        <position position="114"/>
    </location>
</feature>
<dbReference type="EMBL" id="DSBX01000177">
    <property type="protein sequence ID" value="HDQ99548.1"/>
    <property type="molecule type" value="Genomic_DNA"/>
</dbReference>
<feature type="signal peptide" evidence="1">
    <location>
        <begin position="1"/>
        <end position="17"/>
    </location>
</feature>
<evidence type="ECO:0000313" key="2">
    <source>
        <dbReference type="EMBL" id="HDQ99548.1"/>
    </source>
</evidence>
<gene>
    <name evidence="2" type="ORF">ENN51_04595</name>
</gene>
<organism evidence="2">
    <name type="scientific">candidate division WOR-3 bacterium</name>
    <dbReference type="NCBI Taxonomy" id="2052148"/>
    <lineage>
        <taxon>Bacteria</taxon>
        <taxon>Bacteria division WOR-3</taxon>
    </lineage>
</organism>
<dbReference type="Gene3D" id="2.60.40.3800">
    <property type="match status" value="1"/>
</dbReference>